<feature type="domain" description="CRAL-TRIO" evidence="8">
    <location>
        <begin position="168"/>
        <end position="342"/>
    </location>
</feature>
<evidence type="ECO:0000256" key="6">
    <source>
        <dbReference type="ARBA" id="ARBA00038020"/>
    </source>
</evidence>
<evidence type="ECO:0000256" key="5">
    <source>
        <dbReference type="ARBA" id="ARBA00023034"/>
    </source>
</evidence>
<evidence type="ECO:0000256" key="4">
    <source>
        <dbReference type="ARBA" id="ARBA00022927"/>
    </source>
</evidence>
<dbReference type="EMBL" id="JARKNE010000012">
    <property type="protein sequence ID" value="KAK5777541.1"/>
    <property type="molecule type" value="Genomic_DNA"/>
</dbReference>
<evidence type="ECO:0000313" key="10">
    <source>
        <dbReference type="Proteomes" id="UP001358586"/>
    </source>
</evidence>
<keyword evidence="3" id="KW-1003">Cell membrane</keyword>
<keyword evidence="4" id="KW-0813">Transport</keyword>
<dbReference type="PROSITE" id="PS50191">
    <property type="entry name" value="CRAL_TRIO"/>
    <property type="match status" value="1"/>
</dbReference>
<dbReference type="InterPro" id="IPR011074">
    <property type="entry name" value="CRAL/TRIO_N_dom"/>
</dbReference>
<dbReference type="CDD" id="cd00170">
    <property type="entry name" value="SEC14"/>
    <property type="match status" value="1"/>
</dbReference>
<keyword evidence="3" id="KW-0472">Membrane</keyword>
<dbReference type="PANTHER" id="PTHR45657">
    <property type="entry name" value="CRAL-TRIO DOMAIN-CONTAINING PROTEIN YKL091C-RELATED"/>
    <property type="match status" value="1"/>
</dbReference>
<dbReference type="PRINTS" id="PR00180">
    <property type="entry name" value="CRETINALDHBP"/>
</dbReference>
<reference evidence="9 10" key="1">
    <citation type="submission" date="2023-03" db="EMBL/GenBank/DDBJ databases">
        <title>WGS of Gossypium arboreum.</title>
        <authorList>
            <person name="Yu D."/>
        </authorList>
    </citation>
    <scope>NUCLEOTIDE SEQUENCE [LARGE SCALE GENOMIC DNA]</scope>
    <source>
        <tissue evidence="9">Leaf</tissue>
    </source>
</reference>
<gene>
    <name evidence="9" type="ORF">PVK06_045508</name>
</gene>
<name>A0ABR0MU89_GOSAR</name>
<keyword evidence="10" id="KW-1185">Reference proteome</keyword>
<feature type="compositionally biased region" description="Basic and acidic residues" evidence="7">
    <location>
        <begin position="1"/>
        <end position="13"/>
    </location>
</feature>
<dbReference type="SUPFAM" id="SSF46938">
    <property type="entry name" value="CRAL/TRIO N-terminal domain"/>
    <property type="match status" value="1"/>
</dbReference>
<comment type="similarity">
    <text evidence="6">Belongs to the SFH family.</text>
</comment>
<dbReference type="SMART" id="SM01100">
    <property type="entry name" value="CRAL_TRIO_N"/>
    <property type="match status" value="1"/>
</dbReference>
<evidence type="ECO:0000256" key="2">
    <source>
        <dbReference type="ARBA" id="ARBA00004395"/>
    </source>
</evidence>
<keyword evidence="4" id="KW-0653">Protein transport</keyword>
<dbReference type="InterPro" id="IPR036273">
    <property type="entry name" value="CRAL/TRIO_N_dom_sf"/>
</dbReference>
<dbReference type="InterPro" id="IPR001251">
    <property type="entry name" value="CRAL-TRIO_dom"/>
</dbReference>
<dbReference type="Gene3D" id="3.40.525.10">
    <property type="entry name" value="CRAL-TRIO lipid binding domain"/>
    <property type="match status" value="1"/>
</dbReference>
<proteinExistence type="inferred from homology"/>
<accession>A0ABR0MU89</accession>
<dbReference type="PANTHER" id="PTHR45657:SF50">
    <property type="entry name" value="PHOSPHATIDYLINOSITOL_PHOSPHATIDYLCHOLINE TRANSFER PROTEIN SFH11"/>
    <property type="match status" value="1"/>
</dbReference>
<dbReference type="SMART" id="SM00516">
    <property type="entry name" value="SEC14"/>
    <property type="match status" value="1"/>
</dbReference>
<dbReference type="InterPro" id="IPR051026">
    <property type="entry name" value="PI/PC_transfer"/>
</dbReference>
<dbReference type="Gene3D" id="1.10.8.20">
    <property type="entry name" value="N-terminal domain of phosphatidylinositol transfer protein sec14p"/>
    <property type="match status" value="1"/>
</dbReference>
<comment type="subcellular location">
    <subcellularLocation>
        <location evidence="1">Cell membrane</location>
        <topology evidence="1">Peripheral membrane protein</topology>
    </subcellularLocation>
    <subcellularLocation>
        <location evidence="2">Golgi apparatus membrane</location>
        <topology evidence="2">Peripheral membrane protein</topology>
    </subcellularLocation>
</comment>
<dbReference type="Pfam" id="PF00650">
    <property type="entry name" value="CRAL_TRIO"/>
    <property type="match status" value="1"/>
</dbReference>
<evidence type="ECO:0000313" key="9">
    <source>
        <dbReference type="EMBL" id="KAK5777541.1"/>
    </source>
</evidence>
<dbReference type="InterPro" id="IPR036865">
    <property type="entry name" value="CRAL-TRIO_dom_sf"/>
</dbReference>
<feature type="region of interest" description="Disordered" evidence="7">
    <location>
        <begin position="1"/>
        <end position="65"/>
    </location>
</feature>
<dbReference type="Proteomes" id="UP001358586">
    <property type="component" value="Chromosome 12"/>
</dbReference>
<organism evidence="9 10">
    <name type="scientific">Gossypium arboreum</name>
    <name type="common">Tree cotton</name>
    <name type="synonym">Gossypium nanking</name>
    <dbReference type="NCBI Taxonomy" id="29729"/>
    <lineage>
        <taxon>Eukaryota</taxon>
        <taxon>Viridiplantae</taxon>
        <taxon>Streptophyta</taxon>
        <taxon>Embryophyta</taxon>
        <taxon>Tracheophyta</taxon>
        <taxon>Spermatophyta</taxon>
        <taxon>Magnoliopsida</taxon>
        <taxon>eudicotyledons</taxon>
        <taxon>Gunneridae</taxon>
        <taxon>Pentapetalae</taxon>
        <taxon>rosids</taxon>
        <taxon>malvids</taxon>
        <taxon>Malvales</taxon>
        <taxon>Malvaceae</taxon>
        <taxon>Malvoideae</taxon>
        <taxon>Gossypium</taxon>
    </lineage>
</organism>
<dbReference type="Pfam" id="PF03765">
    <property type="entry name" value="CRAL_TRIO_N"/>
    <property type="match status" value="1"/>
</dbReference>
<sequence>MNKSDEKYREIIIDKGSGGDSDSPHRDASQFPKVMNRPIHPPIETHFLLPPPPRKEAEKPSSSGLKSVLSYPLKVRDSLKKLGKSKSMERILEGTHDPKDEQIVQSFRELLFLEDQFPAKHNDYHTLLRFLRMRDFDLQKAKEMFLNYLQWRKDYGVDAIQKEFKFTELAEVKKCYPHGFHGVDRSGRPVYIERVGMVDLNALLQATSIDRFVKYHVSEQEKTLNLRYPACSIAAKRHIASTTSILDVKGVGMSNFSKPARYLFMEIQKIDSNYYPETLNQLFIINAGSGFRMLWKVLKAFMDARTLAKIHVQGSNYLGNLIEVIDPSNLPAFLGGSCTCADYGGCLLSDKGPWKNPEITEMLQAISTTEDTNNEGNVDLASGDALMHNIENDKSKEDMGKEERGMSDKFAPQKVMALEASLADTNKVSSTVSPLVSDKTKEIQWKYFLSSLWDRKLMHWKWHLRIPRWIVGYQQACYIVKQSSNGKSKAFRMHFRSDC</sequence>
<evidence type="ECO:0000256" key="3">
    <source>
        <dbReference type="ARBA" id="ARBA00022475"/>
    </source>
</evidence>
<keyword evidence="5" id="KW-0333">Golgi apparatus</keyword>
<dbReference type="SUPFAM" id="SSF52087">
    <property type="entry name" value="CRAL/TRIO domain"/>
    <property type="match status" value="1"/>
</dbReference>
<evidence type="ECO:0000256" key="1">
    <source>
        <dbReference type="ARBA" id="ARBA00004202"/>
    </source>
</evidence>
<evidence type="ECO:0000259" key="8">
    <source>
        <dbReference type="PROSITE" id="PS50191"/>
    </source>
</evidence>
<protein>
    <recommendedName>
        <fullName evidence="8">CRAL-TRIO domain-containing protein</fullName>
    </recommendedName>
</protein>
<comment type="caution">
    <text evidence="9">The sequence shown here is derived from an EMBL/GenBank/DDBJ whole genome shotgun (WGS) entry which is preliminary data.</text>
</comment>
<evidence type="ECO:0000256" key="7">
    <source>
        <dbReference type="SAM" id="MobiDB-lite"/>
    </source>
</evidence>